<dbReference type="EMBL" id="JAPFCC010000001">
    <property type="protein sequence ID" value="MCW7555884.1"/>
    <property type="molecule type" value="Genomic_DNA"/>
</dbReference>
<comment type="caution">
    <text evidence="2">The sequence shown here is derived from an EMBL/GenBank/DDBJ whole genome shotgun (WGS) entry which is preliminary data.</text>
</comment>
<organism evidence="2 3">
    <name type="scientific">Endozoicomonas gorgoniicola</name>
    <dbReference type="NCBI Taxonomy" id="1234144"/>
    <lineage>
        <taxon>Bacteria</taxon>
        <taxon>Pseudomonadati</taxon>
        <taxon>Pseudomonadota</taxon>
        <taxon>Gammaproteobacteria</taxon>
        <taxon>Oceanospirillales</taxon>
        <taxon>Endozoicomonadaceae</taxon>
        <taxon>Endozoicomonas</taxon>
    </lineage>
</organism>
<evidence type="ECO:0000313" key="2">
    <source>
        <dbReference type="EMBL" id="MCW7555884.1"/>
    </source>
</evidence>
<dbReference type="Proteomes" id="UP001209854">
    <property type="component" value="Unassembled WGS sequence"/>
</dbReference>
<feature type="compositionally biased region" description="Basic and acidic residues" evidence="1">
    <location>
        <begin position="66"/>
        <end position="80"/>
    </location>
</feature>
<gene>
    <name evidence="2" type="ORF">NX722_25300</name>
</gene>
<accession>A0ABT3N3V8</accession>
<keyword evidence="3" id="KW-1185">Reference proteome</keyword>
<reference evidence="2 3" key="1">
    <citation type="submission" date="2022-10" db="EMBL/GenBank/DDBJ databases">
        <title>High-quality genome sequences of two octocoral-associated bacteria, Endozoicomonas euniceicola EF212 and Endozoicomonas gorgoniicola PS125.</title>
        <authorList>
            <person name="Chiou Y.-J."/>
            <person name="Chen Y.-H."/>
        </authorList>
    </citation>
    <scope>NUCLEOTIDE SEQUENCE [LARGE SCALE GENOMIC DNA]</scope>
    <source>
        <strain evidence="2 3">PS125</strain>
    </source>
</reference>
<dbReference type="SUPFAM" id="SSF161270">
    <property type="entry name" value="PspA lactotransferrin-binding region"/>
    <property type="match status" value="1"/>
</dbReference>
<protein>
    <submittedName>
        <fullName evidence="2">Uncharacterized protein</fullName>
    </submittedName>
</protein>
<feature type="region of interest" description="Disordered" evidence="1">
    <location>
        <begin position="59"/>
        <end position="80"/>
    </location>
</feature>
<name>A0ABT3N3V8_9GAMM</name>
<evidence type="ECO:0000313" key="3">
    <source>
        <dbReference type="Proteomes" id="UP001209854"/>
    </source>
</evidence>
<dbReference type="RefSeq" id="WP_262565622.1">
    <property type="nucleotide sequence ID" value="NZ_JAPFCC010000001.1"/>
</dbReference>
<evidence type="ECO:0000256" key="1">
    <source>
        <dbReference type="SAM" id="MobiDB-lite"/>
    </source>
</evidence>
<proteinExistence type="predicted"/>
<sequence length="221" mass="24969">MNLDNVKPAYEQFRQLESQTAQCHERIQKMHDTLSLKQAELVDAENEFNDVYKKHQEQKLSSLVGEPHDEGQKKLTDHSDNLSRLRHQIAELKDDIALLQSGLKDSEPNSVYLNNQLKEAKAHYIGQLEAAIIDHYEASLALFCEENLKPMILLNMMASSNGVSLKRPGWRKKNISLMSVGDANWQICTGILSPKVDTPDVEAWQEAIVSELVSDDGDEEA</sequence>